<dbReference type="Gene3D" id="1.10.10.200">
    <property type="match status" value="1"/>
</dbReference>
<feature type="domain" description="TACO1/YebC-like N-terminal" evidence="6">
    <location>
        <begin position="5"/>
        <end position="76"/>
    </location>
</feature>
<dbReference type="InterPro" id="IPR048300">
    <property type="entry name" value="TACO1_YebC-like_2nd/3rd_dom"/>
</dbReference>
<accession>A0A381ZHN5</accession>
<dbReference type="Gene3D" id="3.30.70.980">
    <property type="match status" value="2"/>
</dbReference>
<dbReference type="NCBIfam" id="NF009044">
    <property type="entry name" value="PRK12378.1"/>
    <property type="match status" value="1"/>
</dbReference>
<dbReference type="PANTHER" id="PTHR12532">
    <property type="entry name" value="TRANSLATIONAL ACTIVATOR OF CYTOCHROME C OXIDASE 1"/>
    <property type="match status" value="1"/>
</dbReference>
<sequence>MSGHSKWKTIKHKKGAADAKRGILFTKLAREITIAVKKGGGTDPTINYQLRLAIDKARSNNMPSDNIDRAVKRAGGTGDGTESLEEITYEGYGPGGAAIILNSVTSNRNRTAAEVRSTFTKTGATLGESGCVSWNFETKGIITLDTTTGNSEELALAAIDGGAEDVTVEDPYIEVYTLPETLQSVKENLESLGIPIETAELSMVPKTTIVLSEKEAEQTLRLLDLLEELDDSQKVYTNADFPDNVLEKYRGEI</sequence>
<dbReference type="GO" id="GO:0005829">
    <property type="term" value="C:cytosol"/>
    <property type="evidence" value="ECO:0007669"/>
    <property type="project" value="TreeGrafter"/>
</dbReference>
<evidence type="ECO:0000256" key="3">
    <source>
        <dbReference type="ARBA" id="ARBA00022490"/>
    </source>
</evidence>
<keyword evidence="4" id="KW-0238">DNA-binding</keyword>
<proteinExistence type="inferred from homology"/>
<dbReference type="Pfam" id="PF01709">
    <property type="entry name" value="Transcrip_reg"/>
    <property type="match status" value="1"/>
</dbReference>
<evidence type="ECO:0000259" key="5">
    <source>
        <dbReference type="Pfam" id="PF01709"/>
    </source>
</evidence>
<dbReference type="InterPro" id="IPR029072">
    <property type="entry name" value="YebC-like"/>
</dbReference>
<feature type="domain" description="TACO1/YebC-like second and third" evidence="5">
    <location>
        <begin position="84"/>
        <end position="239"/>
    </location>
</feature>
<dbReference type="NCBIfam" id="NF001030">
    <property type="entry name" value="PRK00110.1"/>
    <property type="match status" value="1"/>
</dbReference>
<organism evidence="7">
    <name type="scientific">marine metagenome</name>
    <dbReference type="NCBI Taxonomy" id="408172"/>
    <lineage>
        <taxon>unclassified sequences</taxon>
        <taxon>metagenomes</taxon>
        <taxon>ecological metagenomes</taxon>
    </lineage>
</organism>
<comment type="subcellular location">
    <subcellularLocation>
        <location evidence="1">Mitochondrion</location>
    </subcellularLocation>
</comment>
<dbReference type="NCBIfam" id="TIGR01033">
    <property type="entry name" value="YebC/PmpR family DNA-binding transcriptional regulator"/>
    <property type="match status" value="1"/>
</dbReference>
<dbReference type="InterPro" id="IPR049083">
    <property type="entry name" value="TACO1_YebC_N"/>
</dbReference>
<gene>
    <name evidence="7" type="ORF">METZ01_LOCUS141186</name>
</gene>
<dbReference type="InterPro" id="IPR017856">
    <property type="entry name" value="Integrase-like_N"/>
</dbReference>
<dbReference type="SUPFAM" id="SSF75625">
    <property type="entry name" value="YebC-like"/>
    <property type="match status" value="1"/>
</dbReference>
<keyword evidence="3" id="KW-0963">Cytoplasm</keyword>
<dbReference type="InterPro" id="IPR026564">
    <property type="entry name" value="Transcrip_reg_TACO1-like_dom3"/>
</dbReference>
<evidence type="ECO:0000256" key="4">
    <source>
        <dbReference type="ARBA" id="ARBA00023125"/>
    </source>
</evidence>
<reference evidence="7" key="1">
    <citation type="submission" date="2018-05" db="EMBL/GenBank/DDBJ databases">
        <authorList>
            <person name="Lanie J.A."/>
            <person name="Ng W.-L."/>
            <person name="Kazmierczak K.M."/>
            <person name="Andrzejewski T.M."/>
            <person name="Davidsen T.M."/>
            <person name="Wayne K.J."/>
            <person name="Tettelin H."/>
            <person name="Glass J.I."/>
            <person name="Rusch D."/>
            <person name="Podicherti R."/>
            <person name="Tsui H.-C.T."/>
            <person name="Winkler M.E."/>
        </authorList>
    </citation>
    <scope>NUCLEOTIDE SEQUENCE</scope>
</reference>
<name>A0A381ZHN5_9ZZZZ</name>
<dbReference type="HAMAP" id="MF_00693">
    <property type="entry name" value="Transcrip_reg_TACO1"/>
    <property type="match status" value="1"/>
</dbReference>
<dbReference type="InterPro" id="IPR002876">
    <property type="entry name" value="Transcrip_reg_TACO1-like"/>
</dbReference>
<dbReference type="GO" id="GO:0003677">
    <property type="term" value="F:DNA binding"/>
    <property type="evidence" value="ECO:0007669"/>
    <property type="project" value="UniProtKB-KW"/>
</dbReference>
<dbReference type="FunFam" id="1.10.10.200:FF:000002">
    <property type="entry name" value="Probable transcriptional regulatory protein CLM62_37755"/>
    <property type="match status" value="1"/>
</dbReference>
<evidence type="ECO:0000256" key="1">
    <source>
        <dbReference type="ARBA" id="ARBA00004173"/>
    </source>
</evidence>
<dbReference type="EMBL" id="UINC01021229">
    <property type="protein sequence ID" value="SVA88332.1"/>
    <property type="molecule type" value="Genomic_DNA"/>
</dbReference>
<dbReference type="Pfam" id="PF20772">
    <property type="entry name" value="TACO1_YebC_N"/>
    <property type="match status" value="1"/>
</dbReference>
<protein>
    <recommendedName>
        <fullName evidence="8">Transcriptional regulatory protein</fullName>
    </recommendedName>
</protein>
<evidence type="ECO:0000259" key="6">
    <source>
        <dbReference type="Pfam" id="PF20772"/>
    </source>
</evidence>
<dbReference type="GO" id="GO:0005739">
    <property type="term" value="C:mitochondrion"/>
    <property type="evidence" value="ECO:0007669"/>
    <property type="project" value="UniProtKB-SubCell"/>
</dbReference>
<evidence type="ECO:0000313" key="7">
    <source>
        <dbReference type="EMBL" id="SVA88332.1"/>
    </source>
</evidence>
<dbReference type="PANTHER" id="PTHR12532:SF6">
    <property type="entry name" value="TRANSCRIPTIONAL REGULATORY PROTEIN YEBC-RELATED"/>
    <property type="match status" value="1"/>
</dbReference>
<dbReference type="AlphaFoldDB" id="A0A381ZHN5"/>
<comment type="similarity">
    <text evidence="2">Belongs to the TACO1 family.</text>
</comment>
<evidence type="ECO:0008006" key="8">
    <source>
        <dbReference type="Google" id="ProtNLM"/>
    </source>
</evidence>
<evidence type="ECO:0000256" key="2">
    <source>
        <dbReference type="ARBA" id="ARBA00008724"/>
    </source>
</evidence>